<keyword evidence="1" id="KW-0560">Oxidoreductase</keyword>
<dbReference type="Pfam" id="PF05138">
    <property type="entry name" value="PaaA_PaaC"/>
    <property type="match status" value="1"/>
</dbReference>
<dbReference type="InterPro" id="IPR007814">
    <property type="entry name" value="PaaA_PaaC"/>
</dbReference>
<protein>
    <submittedName>
        <fullName evidence="1">Ring-1,2-phenylacetyl-CoA epoxidase subunit PaaC</fullName>
        <ecNumber evidence="1">1.14.13.149</ecNumber>
    </submittedName>
</protein>
<evidence type="ECO:0000313" key="1">
    <source>
        <dbReference type="EMBL" id="MBP2476054.1"/>
    </source>
</evidence>
<dbReference type="InterPro" id="IPR052703">
    <property type="entry name" value="Aromatic_CoA_ox/epox"/>
</dbReference>
<dbReference type="InterPro" id="IPR011882">
    <property type="entry name" value="PaaC"/>
</dbReference>
<organism evidence="1 2">
    <name type="scientific">Crossiella equi</name>
    <dbReference type="NCBI Taxonomy" id="130796"/>
    <lineage>
        <taxon>Bacteria</taxon>
        <taxon>Bacillati</taxon>
        <taxon>Actinomycetota</taxon>
        <taxon>Actinomycetes</taxon>
        <taxon>Pseudonocardiales</taxon>
        <taxon>Pseudonocardiaceae</taxon>
        <taxon>Crossiella</taxon>
    </lineage>
</organism>
<proteinExistence type="predicted"/>
<sequence length="297" mass="32477">MSGNDTANAYEGLAEEHDDARWAYGSGFTDEMAGVDRAIPSTVDRADLAAYALMLGDDALVLSQRTAEWCSNAPELEEDVALANIALDLLGQARLLLSRAGEVEGQGRDEDRLAYFRDETDFRNVRLVEQDNGDFAHTIARLLVFSTARLALFVRLAASADPVLAAVAAKGVKELAYHRDHAAQWTVRLGDGTEESHRRMQAGLDWVWPYVEELFTPHAVELRLAEAGVAVDPAELRAEFDAVLDQVLTAATLTRPEVLPLATVAGRAGRDGVHSRPMGYLLAEMQHIARSQPDAVW</sequence>
<dbReference type="InterPro" id="IPR012347">
    <property type="entry name" value="Ferritin-like"/>
</dbReference>
<dbReference type="Gene3D" id="1.20.1260.10">
    <property type="match status" value="1"/>
</dbReference>
<dbReference type="EMBL" id="JAGIOO010000001">
    <property type="protein sequence ID" value="MBP2476054.1"/>
    <property type="molecule type" value="Genomic_DNA"/>
</dbReference>
<dbReference type="PIRSF" id="PIRSF037834">
    <property type="entry name" value="PA_CoA_Oase3"/>
    <property type="match status" value="1"/>
</dbReference>
<accession>A0ABS5AHK5</accession>
<evidence type="ECO:0000313" key="2">
    <source>
        <dbReference type="Proteomes" id="UP001519363"/>
    </source>
</evidence>
<dbReference type="PANTHER" id="PTHR30458">
    <property type="entry name" value="PHENYLACETIC ACID DEGRADATION PROTEIN PAA"/>
    <property type="match status" value="1"/>
</dbReference>
<dbReference type="EC" id="1.14.13.149" evidence="1"/>
<dbReference type="InterPro" id="IPR009078">
    <property type="entry name" value="Ferritin-like_SF"/>
</dbReference>
<dbReference type="SUPFAM" id="SSF47240">
    <property type="entry name" value="Ferritin-like"/>
    <property type="match status" value="1"/>
</dbReference>
<reference evidence="1 2" key="1">
    <citation type="submission" date="2021-03" db="EMBL/GenBank/DDBJ databases">
        <title>Sequencing the genomes of 1000 actinobacteria strains.</title>
        <authorList>
            <person name="Klenk H.-P."/>
        </authorList>
    </citation>
    <scope>NUCLEOTIDE SEQUENCE [LARGE SCALE GENOMIC DNA]</scope>
    <source>
        <strain evidence="1 2">DSM 44580</strain>
    </source>
</reference>
<dbReference type="GO" id="GO:0097266">
    <property type="term" value="F:phenylacetyl-CoA 1,2-epoxidase activity"/>
    <property type="evidence" value="ECO:0007669"/>
    <property type="project" value="UniProtKB-EC"/>
</dbReference>
<name>A0ABS5AHK5_9PSEU</name>
<dbReference type="RefSeq" id="WP_086783045.1">
    <property type="nucleotide sequence ID" value="NZ_JAGIOO010000001.1"/>
</dbReference>
<dbReference type="PANTHER" id="PTHR30458:SF0">
    <property type="entry name" value="1,2-PHENYLACETYL-COA EPOXIDASE, SUBUNIT C"/>
    <property type="match status" value="1"/>
</dbReference>
<comment type="caution">
    <text evidence="1">The sequence shown here is derived from an EMBL/GenBank/DDBJ whole genome shotgun (WGS) entry which is preliminary data.</text>
</comment>
<gene>
    <name evidence="1" type="ORF">JOF53_004926</name>
</gene>
<dbReference type="Proteomes" id="UP001519363">
    <property type="component" value="Unassembled WGS sequence"/>
</dbReference>
<dbReference type="NCBIfam" id="TIGR02158">
    <property type="entry name" value="PA_CoA_Oxy3"/>
    <property type="match status" value="1"/>
</dbReference>
<keyword evidence="2" id="KW-1185">Reference proteome</keyword>